<sequence>MAVIIIPIMIASELEYPCNDLPKPLERTSEVSQEFKPLSKIYQSLNANSRKPNIIEKMIKDIKQMRYVRGYHEALMIGKKLKMQNINKGNVFERLFSYADIKKAKIEHMNSIRENSSLSPILSPSFSPRLSPRLSSRLSPSFSLRLSPRLSLKNPSQVFSRLYKDSKTRLTRLKTEIPEKSISLTPTSRRSSTKFFFDKKNSLVSTPASSPKIFKQSQKPNEPDDPFLFCEDFSKTIKPTLDSPKSKSKCQTTRNLFRSKAILNRNLSKQLSLKLPNSNMLPMRDKVMKRLSVRACSPNMPTLRKNIKISIPKHGEIDQEKNKTKRLNNEDDEIEKAYGFPGKFKK</sequence>
<dbReference type="Proteomes" id="UP000187209">
    <property type="component" value="Unassembled WGS sequence"/>
</dbReference>
<accession>A0A1R2BHQ3</accession>
<evidence type="ECO:0000313" key="1">
    <source>
        <dbReference type="EMBL" id="OMJ76307.1"/>
    </source>
</evidence>
<protein>
    <submittedName>
        <fullName evidence="1">Uncharacterized protein</fullName>
    </submittedName>
</protein>
<dbReference type="AlphaFoldDB" id="A0A1R2BHQ3"/>
<gene>
    <name evidence="1" type="ORF">SteCoe_24333</name>
</gene>
<comment type="caution">
    <text evidence="1">The sequence shown here is derived from an EMBL/GenBank/DDBJ whole genome shotgun (WGS) entry which is preliminary data.</text>
</comment>
<evidence type="ECO:0000313" key="2">
    <source>
        <dbReference type="Proteomes" id="UP000187209"/>
    </source>
</evidence>
<dbReference type="EMBL" id="MPUH01000638">
    <property type="protein sequence ID" value="OMJ76307.1"/>
    <property type="molecule type" value="Genomic_DNA"/>
</dbReference>
<name>A0A1R2BHQ3_9CILI</name>
<organism evidence="1 2">
    <name type="scientific">Stentor coeruleus</name>
    <dbReference type="NCBI Taxonomy" id="5963"/>
    <lineage>
        <taxon>Eukaryota</taxon>
        <taxon>Sar</taxon>
        <taxon>Alveolata</taxon>
        <taxon>Ciliophora</taxon>
        <taxon>Postciliodesmatophora</taxon>
        <taxon>Heterotrichea</taxon>
        <taxon>Heterotrichida</taxon>
        <taxon>Stentoridae</taxon>
        <taxon>Stentor</taxon>
    </lineage>
</organism>
<reference evidence="1 2" key="1">
    <citation type="submission" date="2016-11" db="EMBL/GenBank/DDBJ databases">
        <title>The macronuclear genome of Stentor coeruleus: a giant cell with tiny introns.</title>
        <authorList>
            <person name="Slabodnick M."/>
            <person name="Ruby J.G."/>
            <person name="Reiff S.B."/>
            <person name="Swart E.C."/>
            <person name="Gosai S."/>
            <person name="Prabakaran S."/>
            <person name="Witkowska E."/>
            <person name="Larue G.E."/>
            <person name="Fisher S."/>
            <person name="Freeman R.M."/>
            <person name="Gunawardena J."/>
            <person name="Chu W."/>
            <person name="Stover N.A."/>
            <person name="Gregory B.D."/>
            <person name="Nowacki M."/>
            <person name="Derisi J."/>
            <person name="Roy S.W."/>
            <person name="Marshall W.F."/>
            <person name="Sood P."/>
        </authorList>
    </citation>
    <scope>NUCLEOTIDE SEQUENCE [LARGE SCALE GENOMIC DNA]</scope>
    <source>
        <strain evidence="1">WM001</strain>
    </source>
</reference>
<proteinExistence type="predicted"/>
<keyword evidence="2" id="KW-1185">Reference proteome</keyword>